<dbReference type="Pfam" id="PF07777">
    <property type="entry name" value="MFMR"/>
    <property type="match status" value="1"/>
</dbReference>
<keyword evidence="4" id="KW-0238">DNA-binding</keyword>
<dbReference type="Pfam" id="PF16596">
    <property type="entry name" value="MFMR_assoc"/>
    <property type="match status" value="1"/>
</dbReference>
<accession>A0A2C9UJ91</accession>
<protein>
    <recommendedName>
        <fullName evidence="9">BZIP domain-containing protein</fullName>
    </recommendedName>
</protein>
<feature type="compositionally biased region" description="Basic and acidic residues" evidence="8">
    <location>
        <begin position="127"/>
        <end position="139"/>
    </location>
</feature>
<evidence type="ECO:0000313" key="10">
    <source>
        <dbReference type="EMBL" id="OAY30032.1"/>
    </source>
</evidence>
<gene>
    <name evidence="10" type="ORF">MANES_15G191900</name>
</gene>
<dbReference type="Gene3D" id="1.20.5.170">
    <property type="match status" value="1"/>
</dbReference>
<dbReference type="InterPro" id="IPR046347">
    <property type="entry name" value="bZIP_sf"/>
</dbReference>
<feature type="coiled-coil region" evidence="7">
    <location>
        <begin position="326"/>
        <end position="367"/>
    </location>
</feature>
<proteinExistence type="inferred from homology"/>
<dbReference type="CDD" id="cd14702">
    <property type="entry name" value="bZIP_plant_GBF1"/>
    <property type="match status" value="1"/>
</dbReference>
<sequence length="422" mass="45214">MGSSDMDKPAKEKEAKALSGTTAQEQTSTTSAGTVNPEWTGFQAYSPIPPHGFLASSPQAHPYMWGVQHIMPPYGTPPHPYVAMYPHGGLYAHPSIPPGSYPFSPFAMPSPNGINEASGYTPGSTEADGKPSDVKEKLPIKRSKGSLGSLNMITGKNNEIGKTSGASANGAYSKSAESASEGTSEGSDANSQNDSQMKSGGRQDSAEADASQNGGSVHGPQNVGQSMPHTIMNQSMPVVPIPATGAPGALPGPTTNLNIGMDYWGPPASSAIPGIHGKVPNTPVAGGIVSTGSRDTVQSQIWLQDERELKRQRRKQSNRESARRSRLRKQAECDELAQRAEALKEENANLRSEVNRIKSDYEQLLAENASLKVMFSSWFDLFNIDTFFCLVFLLTGHAMNNLIADVVMLSDQFMIFFFFSSL</sequence>
<evidence type="ECO:0000256" key="8">
    <source>
        <dbReference type="SAM" id="MobiDB-lite"/>
    </source>
</evidence>
<keyword evidence="6" id="KW-0539">Nucleus</keyword>
<name>A0A2C9UJ91_MANES</name>
<dbReference type="EMBL" id="CM004401">
    <property type="protein sequence ID" value="OAY30032.1"/>
    <property type="molecule type" value="Genomic_DNA"/>
</dbReference>
<comment type="similarity">
    <text evidence="2">Belongs to the bZIP family.</text>
</comment>
<evidence type="ECO:0000256" key="1">
    <source>
        <dbReference type="ARBA" id="ARBA00004123"/>
    </source>
</evidence>
<reference evidence="10" key="1">
    <citation type="submission" date="2016-02" db="EMBL/GenBank/DDBJ databases">
        <title>WGS assembly of Manihot esculenta.</title>
        <authorList>
            <person name="Bredeson J.V."/>
            <person name="Prochnik S.E."/>
            <person name="Lyons J.B."/>
            <person name="Schmutz J."/>
            <person name="Grimwood J."/>
            <person name="Vrebalov J."/>
            <person name="Bart R.S."/>
            <person name="Amuge T."/>
            <person name="Ferguson M.E."/>
            <person name="Green R."/>
            <person name="Putnam N."/>
            <person name="Stites J."/>
            <person name="Rounsley S."/>
            <person name="Rokhsar D.S."/>
        </authorList>
    </citation>
    <scope>NUCLEOTIDE SEQUENCE [LARGE SCALE GENOMIC DNA]</scope>
    <source>
        <tissue evidence="10">Leaf</tissue>
    </source>
</reference>
<dbReference type="PROSITE" id="PS00036">
    <property type="entry name" value="BZIP_BASIC"/>
    <property type="match status" value="1"/>
</dbReference>
<dbReference type="GO" id="GO:0006355">
    <property type="term" value="P:regulation of DNA-templated transcription"/>
    <property type="evidence" value="ECO:0000318"/>
    <property type="project" value="GO_Central"/>
</dbReference>
<dbReference type="PANTHER" id="PTHR45967">
    <property type="entry name" value="G-BOX-BINDING FACTOR 3-RELATED"/>
    <property type="match status" value="1"/>
</dbReference>
<evidence type="ECO:0000256" key="3">
    <source>
        <dbReference type="ARBA" id="ARBA00023015"/>
    </source>
</evidence>
<keyword evidence="5" id="KW-0804">Transcription</keyword>
<feature type="compositionally biased region" description="Polar residues" evidence="8">
    <location>
        <begin position="188"/>
        <end position="198"/>
    </location>
</feature>
<dbReference type="SMR" id="A0A2C9UJ91"/>
<dbReference type="Pfam" id="PF00170">
    <property type="entry name" value="bZIP_1"/>
    <property type="match status" value="1"/>
</dbReference>
<feature type="compositionally biased region" description="Basic and acidic residues" evidence="8">
    <location>
        <begin position="1"/>
        <end position="16"/>
    </location>
</feature>
<evidence type="ECO:0000259" key="9">
    <source>
        <dbReference type="PROSITE" id="PS50217"/>
    </source>
</evidence>
<organism evidence="10">
    <name type="scientific">Manihot esculenta</name>
    <name type="common">Cassava</name>
    <name type="synonym">Jatropha manihot</name>
    <dbReference type="NCBI Taxonomy" id="3983"/>
    <lineage>
        <taxon>Eukaryota</taxon>
        <taxon>Viridiplantae</taxon>
        <taxon>Streptophyta</taxon>
        <taxon>Embryophyta</taxon>
        <taxon>Tracheophyta</taxon>
        <taxon>Spermatophyta</taxon>
        <taxon>Magnoliopsida</taxon>
        <taxon>eudicotyledons</taxon>
        <taxon>Gunneridae</taxon>
        <taxon>Pentapetalae</taxon>
        <taxon>rosids</taxon>
        <taxon>fabids</taxon>
        <taxon>Malpighiales</taxon>
        <taxon>Euphorbiaceae</taxon>
        <taxon>Crotonoideae</taxon>
        <taxon>Manihoteae</taxon>
        <taxon>Manihot</taxon>
    </lineage>
</organism>
<feature type="domain" description="BZIP" evidence="9">
    <location>
        <begin position="308"/>
        <end position="371"/>
    </location>
</feature>
<evidence type="ECO:0000256" key="6">
    <source>
        <dbReference type="ARBA" id="ARBA00023242"/>
    </source>
</evidence>
<dbReference type="InterPro" id="IPR044827">
    <property type="entry name" value="GBF-like"/>
</dbReference>
<dbReference type="PROSITE" id="PS50217">
    <property type="entry name" value="BZIP"/>
    <property type="match status" value="1"/>
</dbReference>
<dbReference type="PANTHER" id="PTHR45967:SF2">
    <property type="entry name" value="BZIP TRANSCRIPTION FACTOR 68"/>
    <property type="match status" value="1"/>
</dbReference>
<evidence type="ECO:0000256" key="7">
    <source>
        <dbReference type="SAM" id="Coils"/>
    </source>
</evidence>
<dbReference type="GO" id="GO:0005634">
    <property type="term" value="C:nucleus"/>
    <property type="evidence" value="ECO:0000318"/>
    <property type="project" value="GO_Central"/>
</dbReference>
<keyword evidence="3" id="KW-0805">Transcription regulation</keyword>
<dbReference type="InterPro" id="IPR004827">
    <property type="entry name" value="bZIP"/>
</dbReference>
<comment type="subcellular location">
    <subcellularLocation>
        <location evidence="1">Nucleus</location>
    </subcellularLocation>
</comment>
<dbReference type="GO" id="GO:0003700">
    <property type="term" value="F:DNA-binding transcription factor activity"/>
    <property type="evidence" value="ECO:0007669"/>
    <property type="project" value="InterPro"/>
</dbReference>
<feature type="compositionally biased region" description="Polar residues" evidence="8">
    <location>
        <begin position="146"/>
        <end position="172"/>
    </location>
</feature>
<evidence type="ECO:0000256" key="2">
    <source>
        <dbReference type="ARBA" id="ARBA00007163"/>
    </source>
</evidence>
<dbReference type="SUPFAM" id="SSF57959">
    <property type="entry name" value="Leucine zipper domain"/>
    <property type="match status" value="1"/>
</dbReference>
<dbReference type="InterPro" id="IPR045314">
    <property type="entry name" value="bZIP_plant_GBF1"/>
</dbReference>
<feature type="compositionally biased region" description="Low complexity" evidence="8">
    <location>
        <begin position="173"/>
        <end position="187"/>
    </location>
</feature>
<feature type="compositionally biased region" description="Low complexity" evidence="8">
    <location>
        <begin position="20"/>
        <end position="34"/>
    </location>
</feature>
<dbReference type="GO" id="GO:0000976">
    <property type="term" value="F:transcription cis-regulatory region binding"/>
    <property type="evidence" value="ECO:0007669"/>
    <property type="project" value="UniProtKB-ARBA"/>
</dbReference>
<dbReference type="GO" id="GO:0043565">
    <property type="term" value="F:sequence-specific DNA binding"/>
    <property type="evidence" value="ECO:0000318"/>
    <property type="project" value="GO_Central"/>
</dbReference>
<keyword evidence="7" id="KW-0175">Coiled coil</keyword>
<dbReference type="SMART" id="SM00338">
    <property type="entry name" value="BRLZ"/>
    <property type="match status" value="1"/>
</dbReference>
<evidence type="ECO:0000256" key="5">
    <source>
        <dbReference type="ARBA" id="ARBA00023163"/>
    </source>
</evidence>
<dbReference type="AlphaFoldDB" id="A0A2C9UJ91"/>
<feature type="region of interest" description="Disordered" evidence="8">
    <location>
        <begin position="1"/>
        <end position="38"/>
    </location>
</feature>
<evidence type="ECO:0000256" key="4">
    <source>
        <dbReference type="ARBA" id="ARBA00023125"/>
    </source>
</evidence>
<dbReference type="InterPro" id="IPR012900">
    <property type="entry name" value="MFMR"/>
</dbReference>
<feature type="region of interest" description="Disordered" evidence="8">
    <location>
        <begin position="114"/>
        <end position="228"/>
    </location>
</feature>